<dbReference type="GO" id="GO:0005737">
    <property type="term" value="C:cytoplasm"/>
    <property type="evidence" value="ECO:0007669"/>
    <property type="project" value="TreeGrafter"/>
</dbReference>
<proteinExistence type="inferred from homology"/>
<dbReference type="GO" id="GO:0031405">
    <property type="term" value="F:lipoic acid binding"/>
    <property type="evidence" value="ECO:0007669"/>
    <property type="project" value="TreeGrafter"/>
</dbReference>
<dbReference type="InterPro" id="IPR000089">
    <property type="entry name" value="Biotin_lipoyl"/>
</dbReference>
<dbReference type="GO" id="GO:0016407">
    <property type="term" value="F:acetyltransferase activity"/>
    <property type="evidence" value="ECO:0007669"/>
    <property type="project" value="TreeGrafter"/>
</dbReference>
<sequence length="412" mass="43224">MAEFVMPTLGADMTEGTLIAWKKQVGDRVEKGDIIAEVETDKAAIEIEVFTSGTIERLSAQPGDKVPVGTVMAIIREEAAAAPAPAPPPTKPAVQPEGPALAAPEQVQIAKPPSISAEASATVSARPQEPRLRISPAARRLADQLGIDPTAVTGTGPDGAITLDDVQRAAPRTEPAPPEALPPATAAPQADRMARMRQAIATAMARSKREIPHYYLSTTIDLHKALSWLAAENAARSVADRLLPSALLIKAVALALKEVPELNSVWKDGRAVTSQSVHIGVAIALRGGGLVAPALHDTDRLSVTDLMGKLQDLVRRARAGSLRSSELSDPTITVTNLGDLGVDSVLGVIYPPQVALVGFGKVAERPWVVEGLVVARPLMTASLSADHRVSDGHRGGRFLAAVDRLLQNPGGL</sequence>
<evidence type="ECO:0000256" key="5">
    <source>
        <dbReference type="ARBA" id="ARBA00022823"/>
    </source>
</evidence>
<feature type="region of interest" description="Disordered" evidence="8">
    <location>
        <begin position="81"/>
        <end position="101"/>
    </location>
</feature>
<protein>
    <recommendedName>
        <fullName evidence="7">Dihydrolipoamide acetyltransferase component of pyruvate dehydrogenase complex</fullName>
        <ecNumber evidence="7">2.3.1.-</ecNumber>
    </recommendedName>
</protein>
<dbReference type="PANTHER" id="PTHR43178">
    <property type="entry name" value="DIHYDROLIPOAMIDE ACETYLTRANSFERASE COMPONENT OF PYRUVATE DEHYDROGENASE COMPLEX"/>
    <property type="match status" value="1"/>
</dbReference>
<reference evidence="11" key="1">
    <citation type="submission" date="2022-10" db="EMBL/GenBank/DDBJ databases">
        <authorList>
            <person name="Koch H."/>
        </authorList>
    </citation>
    <scope>NUCLEOTIDE SEQUENCE</scope>
    <source>
        <strain evidence="11">DNF</strain>
    </source>
</reference>
<evidence type="ECO:0000259" key="10">
    <source>
        <dbReference type="PROSITE" id="PS51826"/>
    </source>
</evidence>
<evidence type="ECO:0000256" key="4">
    <source>
        <dbReference type="ARBA" id="ARBA00022679"/>
    </source>
</evidence>
<dbReference type="SUPFAM" id="SSF51230">
    <property type="entry name" value="Single hybrid motif"/>
    <property type="match status" value="1"/>
</dbReference>
<dbReference type="PROSITE" id="PS00189">
    <property type="entry name" value="LIPOYL"/>
    <property type="match status" value="1"/>
</dbReference>
<dbReference type="InterPro" id="IPR003016">
    <property type="entry name" value="2-oxoA_DH_lipoyl-BS"/>
</dbReference>
<comment type="cofactor">
    <cofactor evidence="1 7">
        <name>(R)-lipoate</name>
        <dbReference type="ChEBI" id="CHEBI:83088"/>
    </cofactor>
</comment>
<feature type="domain" description="Lipoyl-binding" evidence="9">
    <location>
        <begin position="1"/>
        <end position="76"/>
    </location>
</feature>
<accession>A0AA86TFJ9</accession>
<feature type="region of interest" description="Disordered" evidence="8">
    <location>
        <begin position="170"/>
        <end position="190"/>
    </location>
</feature>
<dbReference type="Pfam" id="PF02817">
    <property type="entry name" value="E3_binding"/>
    <property type="match status" value="1"/>
</dbReference>
<dbReference type="KEGG" id="nti:DNFV4_04316"/>
<dbReference type="InterPro" id="IPR050743">
    <property type="entry name" value="2-oxoacid_DH_E2_comp"/>
</dbReference>
<evidence type="ECO:0000313" key="11">
    <source>
        <dbReference type="EMBL" id="CAI4033874.1"/>
    </source>
</evidence>
<feature type="domain" description="Peripheral subunit-binding (PSBD)" evidence="10">
    <location>
        <begin position="133"/>
        <end position="170"/>
    </location>
</feature>
<dbReference type="PANTHER" id="PTHR43178:SF5">
    <property type="entry name" value="LIPOAMIDE ACYLTRANSFERASE COMPONENT OF BRANCHED-CHAIN ALPHA-KETO ACID DEHYDROGENASE COMPLEX, MITOCHONDRIAL"/>
    <property type="match status" value="1"/>
</dbReference>
<comment type="subunit">
    <text evidence="3">Forms a 24-polypeptide structural core with octahedral symmetry.</text>
</comment>
<dbReference type="SUPFAM" id="SSF52777">
    <property type="entry name" value="CoA-dependent acyltransferases"/>
    <property type="match status" value="1"/>
</dbReference>
<comment type="similarity">
    <text evidence="2 7">Belongs to the 2-oxoacid dehydrogenase family.</text>
</comment>
<dbReference type="AlphaFoldDB" id="A0AA86TFJ9"/>
<gene>
    <name evidence="11" type="ORF">DNFV4_04316</name>
</gene>
<dbReference type="InterPro" id="IPR011053">
    <property type="entry name" value="Single_hybrid_motif"/>
</dbReference>
<dbReference type="Gene3D" id="3.30.559.10">
    <property type="entry name" value="Chloramphenicol acetyltransferase-like domain"/>
    <property type="match status" value="1"/>
</dbReference>
<dbReference type="Pfam" id="PF00364">
    <property type="entry name" value="Biotin_lipoyl"/>
    <property type="match status" value="1"/>
</dbReference>
<evidence type="ECO:0000259" key="9">
    <source>
        <dbReference type="PROSITE" id="PS50968"/>
    </source>
</evidence>
<dbReference type="Gene3D" id="2.40.50.100">
    <property type="match status" value="1"/>
</dbReference>
<evidence type="ECO:0000256" key="6">
    <source>
        <dbReference type="ARBA" id="ARBA00023315"/>
    </source>
</evidence>
<evidence type="ECO:0000256" key="8">
    <source>
        <dbReference type="SAM" id="MobiDB-lite"/>
    </source>
</evidence>
<dbReference type="Gene3D" id="4.10.320.10">
    <property type="entry name" value="E3-binding domain"/>
    <property type="match status" value="1"/>
</dbReference>
<dbReference type="EMBL" id="OX365700">
    <property type="protein sequence ID" value="CAI4033874.1"/>
    <property type="molecule type" value="Genomic_DNA"/>
</dbReference>
<evidence type="ECO:0000256" key="7">
    <source>
        <dbReference type="RuleBase" id="RU003423"/>
    </source>
</evidence>
<keyword evidence="6 7" id="KW-0012">Acyltransferase</keyword>
<dbReference type="InterPro" id="IPR036625">
    <property type="entry name" value="E3-bd_dom_sf"/>
</dbReference>
<evidence type="ECO:0000256" key="3">
    <source>
        <dbReference type="ARBA" id="ARBA00011484"/>
    </source>
</evidence>
<keyword evidence="5 7" id="KW-0450">Lipoyl</keyword>
<name>A0AA86TFJ9_9BACT</name>
<dbReference type="InterPro" id="IPR004167">
    <property type="entry name" value="PSBD"/>
</dbReference>
<keyword evidence="4 7" id="KW-0808">Transferase</keyword>
<dbReference type="InterPro" id="IPR001078">
    <property type="entry name" value="2-oxoacid_DH_actylTfrase"/>
</dbReference>
<evidence type="ECO:0000256" key="1">
    <source>
        <dbReference type="ARBA" id="ARBA00001938"/>
    </source>
</evidence>
<evidence type="ECO:0000313" key="12">
    <source>
        <dbReference type="Proteomes" id="UP001179121"/>
    </source>
</evidence>
<dbReference type="EC" id="2.3.1.-" evidence="7"/>
<dbReference type="PROSITE" id="PS50968">
    <property type="entry name" value="BIOTINYL_LIPOYL"/>
    <property type="match status" value="1"/>
</dbReference>
<keyword evidence="12" id="KW-1185">Reference proteome</keyword>
<organism evidence="11 12">
    <name type="scientific">Nitrospira tepida</name>
    <dbReference type="NCBI Taxonomy" id="2973512"/>
    <lineage>
        <taxon>Bacteria</taxon>
        <taxon>Pseudomonadati</taxon>
        <taxon>Nitrospirota</taxon>
        <taxon>Nitrospiria</taxon>
        <taxon>Nitrospirales</taxon>
        <taxon>Nitrospiraceae</taxon>
        <taxon>Nitrospira</taxon>
    </lineage>
</organism>
<dbReference type="SUPFAM" id="SSF47005">
    <property type="entry name" value="Peripheral subunit-binding domain of 2-oxo acid dehydrogenase complex"/>
    <property type="match status" value="1"/>
</dbReference>
<dbReference type="Pfam" id="PF00198">
    <property type="entry name" value="2-oxoacid_dh"/>
    <property type="match status" value="1"/>
</dbReference>
<dbReference type="CDD" id="cd06849">
    <property type="entry name" value="lipoyl_domain"/>
    <property type="match status" value="1"/>
</dbReference>
<dbReference type="Proteomes" id="UP001179121">
    <property type="component" value="Chromosome"/>
</dbReference>
<dbReference type="PROSITE" id="PS51826">
    <property type="entry name" value="PSBD"/>
    <property type="match status" value="1"/>
</dbReference>
<dbReference type="InterPro" id="IPR023213">
    <property type="entry name" value="CAT-like_dom_sf"/>
</dbReference>
<evidence type="ECO:0000256" key="2">
    <source>
        <dbReference type="ARBA" id="ARBA00007317"/>
    </source>
</evidence>
<dbReference type="RefSeq" id="WP_289271300.1">
    <property type="nucleotide sequence ID" value="NZ_OX365700.1"/>
</dbReference>